<dbReference type="PANTHER" id="PTHR43794">
    <property type="entry name" value="AMINOHYDROLASE SSNA-RELATED"/>
    <property type="match status" value="1"/>
</dbReference>
<comment type="caution">
    <text evidence="6">The sequence shown here is derived from an EMBL/GenBank/DDBJ whole genome shotgun (WGS) entry which is preliminary data.</text>
</comment>
<dbReference type="SUPFAM" id="SSF51338">
    <property type="entry name" value="Composite domain of metallo-dependent hydrolases"/>
    <property type="match status" value="1"/>
</dbReference>
<dbReference type="GO" id="GO:0019239">
    <property type="term" value="F:deaminase activity"/>
    <property type="evidence" value="ECO:0007669"/>
    <property type="project" value="UniProtKB-ARBA"/>
</dbReference>
<dbReference type="NCBIfam" id="NF006549">
    <property type="entry name" value="PRK09045.1"/>
    <property type="match status" value="1"/>
</dbReference>
<dbReference type="GO" id="GO:0046872">
    <property type="term" value="F:metal ion binding"/>
    <property type="evidence" value="ECO:0007669"/>
    <property type="project" value="UniProtKB-KW"/>
</dbReference>
<dbReference type="InterPro" id="IPR006680">
    <property type="entry name" value="Amidohydro-rel"/>
</dbReference>
<dbReference type="Gene3D" id="3.20.20.140">
    <property type="entry name" value="Metal-dependent hydrolases"/>
    <property type="match status" value="1"/>
</dbReference>
<dbReference type="InterPro" id="IPR032466">
    <property type="entry name" value="Metal_Hydrolase"/>
</dbReference>
<evidence type="ECO:0000256" key="2">
    <source>
        <dbReference type="ARBA" id="ARBA00022723"/>
    </source>
</evidence>
<name>A0A1Y1SF50_9GAMM</name>
<evidence type="ECO:0000313" key="6">
    <source>
        <dbReference type="EMBL" id="ORE88285.1"/>
    </source>
</evidence>
<evidence type="ECO:0000256" key="1">
    <source>
        <dbReference type="ARBA" id="ARBA00006745"/>
    </source>
</evidence>
<evidence type="ECO:0000256" key="4">
    <source>
        <dbReference type="ARBA" id="ARBA00022833"/>
    </source>
</evidence>
<dbReference type="EMBL" id="AQQV01000001">
    <property type="protein sequence ID" value="ORE88285.1"/>
    <property type="molecule type" value="Genomic_DNA"/>
</dbReference>
<keyword evidence="2" id="KW-0479">Metal-binding</keyword>
<dbReference type="OrthoDB" id="9807210at2"/>
<proteinExistence type="inferred from homology"/>
<dbReference type="STRING" id="1317117.ATO7_00380"/>
<comment type="similarity">
    <text evidence="1">Belongs to the metallo-dependent hydrolases superfamily. ATZ/TRZ family.</text>
</comment>
<evidence type="ECO:0000259" key="5">
    <source>
        <dbReference type="Pfam" id="PF01979"/>
    </source>
</evidence>
<dbReference type="InterPro" id="IPR050287">
    <property type="entry name" value="MTA/SAH_deaminase"/>
</dbReference>
<evidence type="ECO:0000313" key="7">
    <source>
        <dbReference type="Proteomes" id="UP000192342"/>
    </source>
</evidence>
<dbReference type="PANTHER" id="PTHR43794:SF11">
    <property type="entry name" value="AMIDOHYDROLASE-RELATED DOMAIN-CONTAINING PROTEIN"/>
    <property type="match status" value="1"/>
</dbReference>
<dbReference type="Gene3D" id="2.30.40.10">
    <property type="entry name" value="Urease, subunit C, domain 1"/>
    <property type="match status" value="1"/>
</dbReference>
<dbReference type="Proteomes" id="UP000192342">
    <property type="component" value="Unassembled WGS sequence"/>
</dbReference>
<dbReference type="SUPFAM" id="SSF51556">
    <property type="entry name" value="Metallo-dependent hydrolases"/>
    <property type="match status" value="1"/>
</dbReference>
<feature type="domain" description="Amidohydrolase-related" evidence="5">
    <location>
        <begin position="61"/>
        <end position="409"/>
    </location>
</feature>
<dbReference type="InterPro" id="IPR011059">
    <property type="entry name" value="Metal-dep_hydrolase_composite"/>
</dbReference>
<dbReference type="GO" id="GO:0016814">
    <property type="term" value="F:hydrolase activity, acting on carbon-nitrogen (but not peptide) bonds, in cyclic amidines"/>
    <property type="evidence" value="ECO:0007669"/>
    <property type="project" value="UniProtKB-ARBA"/>
</dbReference>
<dbReference type="CDD" id="cd01298">
    <property type="entry name" value="ATZ_TRZ_like"/>
    <property type="match status" value="1"/>
</dbReference>
<keyword evidence="3 6" id="KW-0378">Hydrolase</keyword>
<evidence type="ECO:0000256" key="3">
    <source>
        <dbReference type="ARBA" id="ARBA00022801"/>
    </source>
</evidence>
<dbReference type="AlphaFoldDB" id="A0A1Y1SF50"/>
<dbReference type="Pfam" id="PF01979">
    <property type="entry name" value="Amidohydro_1"/>
    <property type="match status" value="1"/>
</dbReference>
<reference evidence="6 7" key="1">
    <citation type="submission" date="2013-04" db="EMBL/GenBank/DDBJ databases">
        <title>Oceanococcus atlanticus 22II-S10r2 Genome Sequencing.</title>
        <authorList>
            <person name="Lai Q."/>
            <person name="Li G."/>
            <person name="Shao Z."/>
        </authorList>
    </citation>
    <scope>NUCLEOTIDE SEQUENCE [LARGE SCALE GENOMIC DNA]</scope>
    <source>
        <strain evidence="6 7">22II-S10r2</strain>
    </source>
</reference>
<dbReference type="FunFam" id="3.20.20.140:FF:000014">
    <property type="entry name" value="5-methylthioadenosine/S-adenosylhomocysteine deaminase"/>
    <property type="match status" value="1"/>
</dbReference>
<dbReference type="RefSeq" id="WP_083558942.1">
    <property type="nucleotide sequence ID" value="NZ_AQQV01000001.1"/>
</dbReference>
<organism evidence="6 7">
    <name type="scientific">Oceanococcus atlanticus</name>
    <dbReference type="NCBI Taxonomy" id="1317117"/>
    <lineage>
        <taxon>Bacteria</taxon>
        <taxon>Pseudomonadati</taxon>
        <taxon>Pseudomonadota</taxon>
        <taxon>Gammaproteobacteria</taxon>
        <taxon>Chromatiales</taxon>
        <taxon>Oceanococcaceae</taxon>
        <taxon>Oceanococcus</taxon>
    </lineage>
</organism>
<keyword evidence="7" id="KW-1185">Reference proteome</keyword>
<sequence length="439" mass="47244">MSRPTPDLLISPRWLIPVVPHGTVLENHSLLIGGGRILDILPTGAQSFSDVREIRLPGHALIPGLINMHTHAAMNLMRGIADDLPLMTWLEQHIWPLEGRFVDEHYCHIGVRHAIAEMLRGGVTCFNDMYFFPEATAAEASAAGMRAQVGMLLIDGPTAYAQGPDEYFSKGLALHDAWQGDSLISTCFAPHAPYTVGDDSLKRCRVLADELGVGIHMHVHETAFEVDSALKATGLRPLQRLEQLGLINPRLLAVHMTQLNAQDISMLAGAGAHVLHCPESNLKLASGFCPTAALADAGVNLTLGTDGAASNNDLDMLGEMRSAALLAKAVAQRADAMPAADVLAMATINAARALGRDDIGSLEPGKWADLCAIDLSGLEQQPLYDPVSQIVYASNRSQVTHTWIGGRAVLRERKLTTLDEADLLQQVAAYREKIAGARP</sequence>
<protein>
    <submittedName>
        <fullName evidence="6">N-ethylammeline chlorohydrolase</fullName>
    </submittedName>
</protein>
<keyword evidence="4" id="KW-0862">Zinc</keyword>
<accession>A0A1Y1SF50</accession>
<gene>
    <name evidence="6" type="ORF">ATO7_00380</name>
</gene>